<organism evidence="1 2">
    <name type="scientific">Cordylochernes scorpioides</name>
    <dbReference type="NCBI Taxonomy" id="51811"/>
    <lineage>
        <taxon>Eukaryota</taxon>
        <taxon>Metazoa</taxon>
        <taxon>Ecdysozoa</taxon>
        <taxon>Arthropoda</taxon>
        <taxon>Chelicerata</taxon>
        <taxon>Arachnida</taxon>
        <taxon>Pseudoscorpiones</taxon>
        <taxon>Cheliferoidea</taxon>
        <taxon>Chernetidae</taxon>
        <taxon>Cordylochernes</taxon>
    </lineage>
</organism>
<evidence type="ECO:0000313" key="2">
    <source>
        <dbReference type="Proteomes" id="UP001235939"/>
    </source>
</evidence>
<dbReference type="Proteomes" id="UP001235939">
    <property type="component" value="Chromosome X"/>
</dbReference>
<keyword evidence="2" id="KW-1185">Reference proteome</keyword>
<dbReference type="InterPro" id="IPR036397">
    <property type="entry name" value="RNaseH_sf"/>
</dbReference>
<dbReference type="Gene3D" id="3.30.420.10">
    <property type="entry name" value="Ribonuclease H-like superfamily/Ribonuclease H"/>
    <property type="match status" value="1"/>
</dbReference>
<name>A0ABY6LRU0_9ARAC</name>
<reference evidence="1 2" key="1">
    <citation type="submission" date="2022-03" db="EMBL/GenBank/DDBJ databases">
        <title>A chromosomal length assembly of Cordylochernes scorpioides.</title>
        <authorList>
            <person name="Zeh D."/>
            <person name="Zeh J."/>
        </authorList>
    </citation>
    <scope>NUCLEOTIDE SEQUENCE [LARGE SCALE GENOMIC DNA]</scope>
    <source>
        <strain evidence="1">IN4F17</strain>
        <tissue evidence="1">Whole Body</tissue>
    </source>
</reference>
<gene>
    <name evidence="1" type="ORF">LAZ67_X000679</name>
</gene>
<accession>A0ABY6LRU0</accession>
<dbReference type="EMBL" id="CP092886">
    <property type="protein sequence ID" value="UYV83950.1"/>
    <property type="molecule type" value="Genomic_DNA"/>
</dbReference>
<evidence type="ECO:0000313" key="1">
    <source>
        <dbReference type="EMBL" id="UYV83950.1"/>
    </source>
</evidence>
<proteinExistence type="predicted"/>
<protein>
    <submittedName>
        <fullName evidence="1">Uncharacterized protein</fullName>
    </submittedName>
</protein>
<sequence length="110" mass="13077">MKTCHYHNHHHLPNHQKISDQSAFSLPSVKDRATWIAEWHRVLFSDEYRFCFSNDSHRVILWRRLGDRSNTAASVERHISRQRGIVVWGTIAYDRKSPLIRIESNITARR</sequence>